<keyword evidence="2" id="KW-1185">Reference proteome</keyword>
<accession>A0A1I5AJW8</accession>
<dbReference type="Pfam" id="PF17269">
    <property type="entry name" value="DUF5335"/>
    <property type="match status" value="1"/>
</dbReference>
<evidence type="ECO:0000313" key="2">
    <source>
        <dbReference type="Proteomes" id="UP000198867"/>
    </source>
</evidence>
<evidence type="ECO:0000313" key="1">
    <source>
        <dbReference type="EMBL" id="SFN62713.1"/>
    </source>
</evidence>
<dbReference type="OrthoDB" id="4200530at2"/>
<organism evidence="1 2">
    <name type="scientific">Mycetocola miduiensis</name>
    <dbReference type="NCBI Taxonomy" id="995034"/>
    <lineage>
        <taxon>Bacteria</taxon>
        <taxon>Bacillati</taxon>
        <taxon>Actinomycetota</taxon>
        <taxon>Actinomycetes</taxon>
        <taxon>Micrococcales</taxon>
        <taxon>Microbacteriaceae</taxon>
        <taxon>Mycetocola</taxon>
    </lineage>
</organism>
<proteinExistence type="predicted"/>
<sequence length="114" mass="12485">MADISTTDRTSWVEGLDRLTKDREGQDVTIEVLDRSFGDQTEAERLPFAYTSYDPKDDVVVVAVGGRSSSHPVVLRHMVPHPSQVDIDPDVGAFRVVEQDGTTTIVTFFSASGS</sequence>
<dbReference type="RefSeq" id="WP_090710176.1">
    <property type="nucleotide sequence ID" value="NZ_FOVM01000003.1"/>
</dbReference>
<dbReference type="Proteomes" id="UP000198867">
    <property type="component" value="Unassembled WGS sequence"/>
</dbReference>
<dbReference type="InterPro" id="IPR035223">
    <property type="entry name" value="DUF5335"/>
</dbReference>
<name>A0A1I5AJW8_9MICO</name>
<gene>
    <name evidence="1" type="ORF">SAMN05216219_1517</name>
</gene>
<protein>
    <submittedName>
        <fullName evidence="1">Uncharacterized protein</fullName>
    </submittedName>
</protein>
<reference evidence="2" key="1">
    <citation type="submission" date="2016-10" db="EMBL/GenBank/DDBJ databases">
        <authorList>
            <person name="Varghese N."/>
            <person name="Submissions S."/>
        </authorList>
    </citation>
    <scope>NUCLEOTIDE SEQUENCE [LARGE SCALE GENOMIC DNA]</scope>
    <source>
        <strain evidence="2">CGMCC 1.11101</strain>
    </source>
</reference>
<dbReference type="AlphaFoldDB" id="A0A1I5AJW8"/>
<dbReference type="EMBL" id="FOVM01000003">
    <property type="protein sequence ID" value="SFN62713.1"/>
    <property type="molecule type" value="Genomic_DNA"/>
</dbReference>